<accession>A0A553PTZ6</accession>
<gene>
    <name evidence="3" type="ORF">TCAL_15423</name>
</gene>
<feature type="non-terminal residue" evidence="3">
    <location>
        <position position="1"/>
    </location>
</feature>
<evidence type="ECO:0000313" key="3">
    <source>
        <dbReference type="EMBL" id="TRY81144.1"/>
    </source>
</evidence>
<dbReference type="GO" id="GO:0008234">
    <property type="term" value="F:cysteine-type peptidase activity"/>
    <property type="evidence" value="ECO:0007669"/>
    <property type="project" value="InterPro"/>
</dbReference>
<dbReference type="InterPro" id="IPR000668">
    <property type="entry name" value="Peptidase_C1A_C"/>
</dbReference>
<dbReference type="Proteomes" id="UP000318571">
    <property type="component" value="Chromosome 12"/>
</dbReference>
<feature type="domain" description="Peptidase C1A papain C-terminal" evidence="2">
    <location>
        <begin position="154"/>
        <end position="200"/>
    </location>
</feature>
<dbReference type="SUPFAM" id="SSF54001">
    <property type="entry name" value="Cysteine proteinases"/>
    <property type="match status" value="1"/>
</dbReference>
<organism evidence="3 4">
    <name type="scientific">Tigriopus californicus</name>
    <name type="common">Marine copepod</name>
    <dbReference type="NCBI Taxonomy" id="6832"/>
    <lineage>
        <taxon>Eukaryota</taxon>
        <taxon>Metazoa</taxon>
        <taxon>Ecdysozoa</taxon>
        <taxon>Arthropoda</taxon>
        <taxon>Crustacea</taxon>
        <taxon>Multicrustacea</taxon>
        <taxon>Hexanauplia</taxon>
        <taxon>Copepoda</taxon>
        <taxon>Harpacticoida</taxon>
        <taxon>Harpacticidae</taxon>
        <taxon>Tigriopus</taxon>
    </lineage>
</organism>
<dbReference type="AlphaFoldDB" id="A0A553PTZ6"/>
<reference evidence="3 4" key="1">
    <citation type="journal article" date="2018" name="Nat. Ecol. Evol.">
        <title>Genomic signatures of mitonuclear coevolution across populations of Tigriopus californicus.</title>
        <authorList>
            <person name="Barreto F.S."/>
            <person name="Watson E.T."/>
            <person name="Lima T.G."/>
            <person name="Willett C.S."/>
            <person name="Edmands S."/>
            <person name="Li W."/>
            <person name="Burton R.S."/>
        </authorList>
    </citation>
    <scope>NUCLEOTIDE SEQUENCE [LARGE SCALE GENOMIC DNA]</scope>
    <source>
        <strain evidence="3 4">San Diego</strain>
    </source>
</reference>
<dbReference type="InterPro" id="IPR038765">
    <property type="entry name" value="Papain-like_cys_pep_sf"/>
</dbReference>
<sequence>FVSSEDKARMASNKGLPANPGSPADGDWLKSDPEYEYNEIEPDSDLFEAVSKEDKSKTVDEHLRKALNDIKEQNEAYRKKESLFYCRPSNIDLLTNQTRLGGFINKSWRSSSVFGSGAPSFNSTKSTEYLSSLEEKLKNEGGPPLEFHTEKKFRTGVRDQGKKCHCCAVFASVAAIETAVLIANPNQKNDLHLSEQALLNSATS</sequence>
<evidence type="ECO:0000256" key="1">
    <source>
        <dbReference type="SAM" id="MobiDB-lite"/>
    </source>
</evidence>
<dbReference type="Gene3D" id="3.90.70.10">
    <property type="entry name" value="Cysteine proteinases"/>
    <property type="match status" value="1"/>
</dbReference>
<keyword evidence="4" id="KW-1185">Reference proteome</keyword>
<dbReference type="EMBL" id="VCGU01000001">
    <property type="protein sequence ID" value="TRY81144.1"/>
    <property type="molecule type" value="Genomic_DNA"/>
</dbReference>
<protein>
    <recommendedName>
        <fullName evidence="2">Peptidase C1A papain C-terminal domain-containing protein</fullName>
    </recommendedName>
</protein>
<evidence type="ECO:0000313" key="4">
    <source>
        <dbReference type="Proteomes" id="UP000318571"/>
    </source>
</evidence>
<dbReference type="Pfam" id="PF00112">
    <property type="entry name" value="Peptidase_C1"/>
    <property type="match status" value="1"/>
</dbReference>
<comment type="caution">
    <text evidence="3">The sequence shown here is derived from an EMBL/GenBank/DDBJ whole genome shotgun (WGS) entry which is preliminary data.</text>
</comment>
<feature type="region of interest" description="Disordered" evidence="1">
    <location>
        <begin position="1"/>
        <end position="31"/>
    </location>
</feature>
<evidence type="ECO:0000259" key="2">
    <source>
        <dbReference type="Pfam" id="PF00112"/>
    </source>
</evidence>
<dbReference type="GO" id="GO:0006508">
    <property type="term" value="P:proteolysis"/>
    <property type="evidence" value="ECO:0007669"/>
    <property type="project" value="InterPro"/>
</dbReference>
<proteinExistence type="predicted"/>
<name>A0A553PTZ6_TIGCA</name>